<dbReference type="InterPro" id="IPR001509">
    <property type="entry name" value="Epimerase_deHydtase"/>
</dbReference>
<dbReference type="CDD" id="cd05239">
    <property type="entry name" value="GDP_FS_SDR_e"/>
    <property type="match status" value="1"/>
</dbReference>
<reference evidence="6" key="1">
    <citation type="journal article" date="2020" name="Nature">
        <title>Giant virus diversity and host interactions through global metagenomics.</title>
        <authorList>
            <person name="Schulz F."/>
            <person name="Roux S."/>
            <person name="Paez-Espino D."/>
            <person name="Jungbluth S."/>
            <person name="Walsh D.A."/>
            <person name="Denef V.J."/>
            <person name="McMahon K.D."/>
            <person name="Konstantinidis K.T."/>
            <person name="Eloe-Fadrosh E.A."/>
            <person name="Kyrpides N.C."/>
            <person name="Woyke T."/>
        </authorList>
    </citation>
    <scope>NUCLEOTIDE SEQUENCE</scope>
    <source>
        <strain evidence="6">GVMAG-M-3300023179-90</strain>
    </source>
</reference>
<dbReference type="AlphaFoldDB" id="A0A6C0HCB6"/>
<dbReference type="SUPFAM" id="SSF51735">
    <property type="entry name" value="NAD(P)-binding Rossmann-fold domains"/>
    <property type="match status" value="1"/>
</dbReference>
<feature type="domain" description="NAD-dependent epimerase/dehydratase" evidence="5">
    <location>
        <begin position="4"/>
        <end position="228"/>
    </location>
</feature>
<dbReference type="GO" id="GO:0050577">
    <property type="term" value="F:GDP-L-fucose synthase activity"/>
    <property type="evidence" value="ECO:0007669"/>
    <property type="project" value="TreeGrafter"/>
</dbReference>
<comment type="similarity">
    <text evidence="1">Belongs to the NAD(P)-dependent epimerase/dehydratase family. Fucose synthase subfamily.</text>
</comment>
<organism evidence="6">
    <name type="scientific">viral metagenome</name>
    <dbReference type="NCBI Taxonomy" id="1070528"/>
    <lineage>
        <taxon>unclassified sequences</taxon>
        <taxon>metagenomes</taxon>
        <taxon>organismal metagenomes</taxon>
    </lineage>
</organism>
<dbReference type="InterPro" id="IPR036291">
    <property type="entry name" value="NAD(P)-bd_dom_sf"/>
</dbReference>
<name>A0A6C0HCB6_9ZZZZ</name>
<dbReference type="GO" id="GO:0016853">
    <property type="term" value="F:isomerase activity"/>
    <property type="evidence" value="ECO:0007669"/>
    <property type="project" value="UniProtKB-KW"/>
</dbReference>
<dbReference type="PANTHER" id="PTHR43238:SF1">
    <property type="entry name" value="GDP-L-FUCOSE SYNTHASE"/>
    <property type="match status" value="1"/>
</dbReference>
<dbReference type="Pfam" id="PF01370">
    <property type="entry name" value="Epimerase"/>
    <property type="match status" value="1"/>
</dbReference>
<keyword evidence="3" id="KW-0560">Oxidoreductase</keyword>
<protein>
    <recommendedName>
        <fullName evidence="5">NAD-dependent epimerase/dehydratase domain-containing protein</fullName>
    </recommendedName>
</protein>
<sequence>MRKILITGGSGLVGSAFKHIAPEFAEQYEFIFLSSSDCNLEKLDETMACFTRINPHYIIHLAACVGGLYKNMNYKVNMLEKNLLINFNVIRCSYEVKVEKLICMLSTCIFPDKTTYPIDETMLHNGPPHTSNDAYAYAKRVLEIHCRAYNEQYNTNFSCIIPTNIYGPHDNYSLQDGHVIPALIHKCYLAKQQNAPFEVLGTGKPLRQFIYSDDLARCILLTLDKINKENLIISTSEEYSIKDIATMIAEEFEYTEHMVFNANYSDGQYKKTADNRKLLSFLGGECKFIDIRKGIHHAVDFLKNNYNICRK</sequence>
<evidence type="ECO:0000259" key="5">
    <source>
        <dbReference type="Pfam" id="PF01370"/>
    </source>
</evidence>
<evidence type="ECO:0000256" key="4">
    <source>
        <dbReference type="ARBA" id="ARBA00023235"/>
    </source>
</evidence>
<dbReference type="InterPro" id="IPR028614">
    <property type="entry name" value="GDP_fucose/colitose_synth"/>
</dbReference>
<dbReference type="PANTHER" id="PTHR43238">
    <property type="entry name" value="GDP-L-FUCOSE SYNTHASE"/>
    <property type="match status" value="1"/>
</dbReference>
<evidence type="ECO:0000256" key="3">
    <source>
        <dbReference type="ARBA" id="ARBA00023002"/>
    </source>
</evidence>
<dbReference type="EMBL" id="MN739920">
    <property type="protein sequence ID" value="QHT77643.1"/>
    <property type="molecule type" value="Genomic_DNA"/>
</dbReference>
<accession>A0A6C0HCB6</accession>
<dbReference type="HAMAP" id="MF_00956">
    <property type="entry name" value="GDP_fucose_synth"/>
    <property type="match status" value="1"/>
</dbReference>
<proteinExistence type="inferred from homology"/>
<evidence type="ECO:0000256" key="2">
    <source>
        <dbReference type="ARBA" id="ARBA00022857"/>
    </source>
</evidence>
<dbReference type="Gene3D" id="3.90.25.10">
    <property type="entry name" value="UDP-galactose 4-epimerase, domain 1"/>
    <property type="match status" value="1"/>
</dbReference>
<keyword evidence="4" id="KW-0413">Isomerase</keyword>
<keyword evidence="2" id="KW-0521">NADP</keyword>
<evidence type="ECO:0000256" key="1">
    <source>
        <dbReference type="ARBA" id="ARBA00005959"/>
    </source>
</evidence>
<evidence type="ECO:0000313" key="6">
    <source>
        <dbReference type="EMBL" id="QHT77643.1"/>
    </source>
</evidence>
<dbReference type="Gene3D" id="3.40.50.720">
    <property type="entry name" value="NAD(P)-binding Rossmann-like Domain"/>
    <property type="match status" value="1"/>
</dbReference>